<proteinExistence type="predicted"/>
<sequence length="80" mass="9604">MVVNGKYTSVWTDGEIETSCKVDTETHEVFDIETIDPSDYGMECEILEYEYVEFCDGEKLHRFPVYEKDDRETDEDYWRE</sequence>
<accession>A0A8S5ML90</accession>
<dbReference type="EMBL" id="BK014925">
    <property type="protein sequence ID" value="DAD82986.1"/>
    <property type="molecule type" value="Genomic_DNA"/>
</dbReference>
<organism evidence="1">
    <name type="scientific">Siphoviridae sp. ctXZx16</name>
    <dbReference type="NCBI Taxonomy" id="2826371"/>
    <lineage>
        <taxon>Viruses</taxon>
        <taxon>Duplodnaviria</taxon>
        <taxon>Heunggongvirae</taxon>
        <taxon>Uroviricota</taxon>
        <taxon>Caudoviricetes</taxon>
    </lineage>
</organism>
<evidence type="ECO:0000313" key="1">
    <source>
        <dbReference type="EMBL" id="DAD82986.1"/>
    </source>
</evidence>
<name>A0A8S5ML90_9CAUD</name>
<protein>
    <submittedName>
        <fullName evidence="1">Uncharacterized protein</fullName>
    </submittedName>
</protein>
<reference evidence="1" key="1">
    <citation type="journal article" date="2021" name="Proc. Natl. Acad. Sci. U.S.A.">
        <title>A Catalog of Tens of Thousands of Viruses from Human Metagenomes Reveals Hidden Associations with Chronic Diseases.</title>
        <authorList>
            <person name="Tisza M.J."/>
            <person name="Buck C.B."/>
        </authorList>
    </citation>
    <scope>NUCLEOTIDE SEQUENCE</scope>
    <source>
        <strain evidence="1">CtXZx16</strain>
    </source>
</reference>